<dbReference type="Proteomes" id="UP000245639">
    <property type="component" value="Unassembled WGS sequence"/>
</dbReference>
<organism evidence="1 2">
    <name type="scientific">Actinomycetospora cinnamomea</name>
    <dbReference type="NCBI Taxonomy" id="663609"/>
    <lineage>
        <taxon>Bacteria</taxon>
        <taxon>Bacillati</taxon>
        <taxon>Actinomycetota</taxon>
        <taxon>Actinomycetes</taxon>
        <taxon>Pseudonocardiales</taxon>
        <taxon>Pseudonocardiaceae</taxon>
        <taxon>Actinomycetospora</taxon>
    </lineage>
</organism>
<reference evidence="1 2" key="1">
    <citation type="submission" date="2018-04" db="EMBL/GenBank/DDBJ databases">
        <title>Genomic Encyclopedia of Type Strains, Phase IV (KMG-IV): sequencing the most valuable type-strain genomes for metagenomic binning, comparative biology and taxonomic classification.</title>
        <authorList>
            <person name="Goeker M."/>
        </authorList>
    </citation>
    <scope>NUCLEOTIDE SEQUENCE [LARGE SCALE GENOMIC DNA]</scope>
    <source>
        <strain evidence="1 2">DSM 45771</strain>
    </source>
</reference>
<protein>
    <submittedName>
        <fullName evidence="1">Uncharacterized protein</fullName>
    </submittedName>
</protein>
<dbReference type="EMBL" id="QEKW01000017">
    <property type="protein sequence ID" value="PVZ04552.1"/>
    <property type="molecule type" value="Genomic_DNA"/>
</dbReference>
<proteinExistence type="predicted"/>
<keyword evidence="2" id="KW-1185">Reference proteome</keyword>
<sequence>MAPDGDAARGPVYDLVAEVLVGVAPEEAADLPLVWEAWRRNPVPPSALHDRERLLGSGLAGELVTWAPLVVSFLGTQVVGGAMVDAAKDGLRSRSRNRIRSWRDRWRRRRGRAEVEGSVPRLTPAEIRDLAAEAERAAVAVGRTPEEARVLGDHLAGVLTRRAAA</sequence>
<dbReference type="AlphaFoldDB" id="A0A2U1EXA3"/>
<name>A0A2U1EXA3_9PSEU</name>
<comment type="caution">
    <text evidence="1">The sequence shown here is derived from an EMBL/GenBank/DDBJ whole genome shotgun (WGS) entry which is preliminary data.</text>
</comment>
<dbReference type="OrthoDB" id="9992305at2"/>
<evidence type="ECO:0000313" key="2">
    <source>
        <dbReference type="Proteomes" id="UP000245639"/>
    </source>
</evidence>
<evidence type="ECO:0000313" key="1">
    <source>
        <dbReference type="EMBL" id="PVZ04552.1"/>
    </source>
</evidence>
<accession>A0A2U1EXA3</accession>
<gene>
    <name evidence="1" type="ORF">C8D89_1175</name>
</gene>
<dbReference type="RefSeq" id="WP_116710548.1">
    <property type="nucleotide sequence ID" value="NZ_QEKW01000017.1"/>
</dbReference>